<evidence type="ECO:0000256" key="2">
    <source>
        <dbReference type="ARBA" id="ARBA00022729"/>
    </source>
</evidence>
<dbReference type="SUPFAM" id="SSF57180">
    <property type="entry name" value="Cellulose-binding domain"/>
    <property type="match status" value="1"/>
</dbReference>
<dbReference type="EMBL" id="VIGI01000009">
    <property type="protein sequence ID" value="KAB8296427.1"/>
    <property type="molecule type" value="Genomic_DNA"/>
</dbReference>
<keyword evidence="7" id="KW-0961">Cell wall biogenesis/degradation</keyword>
<dbReference type="PROSITE" id="PS51164">
    <property type="entry name" value="CBM1_2"/>
    <property type="match status" value="1"/>
</dbReference>
<dbReference type="FunFam" id="3.20.20.80:FF:000152">
    <property type="entry name" value="Extracellular endoglucanase"/>
    <property type="match status" value="1"/>
</dbReference>
<evidence type="ECO:0000313" key="13">
    <source>
        <dbReference type="Proteomes" id="UP000326757"/>
    </source>
</evidence>
<dbReference type="SUPFAM" id="SSF81296">
    <property type="entry name" value="E set domains"/>
    <property type="match status" value="1"/>
</dbReference>
<dbReference type="GO" id="GO:0005978">
    <property type="term" value="P:glycogen biosynthetic process"/>
    <property type="evidence" value="ECO:0007669"/>
    <property type="project" value="UniProtKB-UniPathway"/>
</dbReference>
<feature type="domain" description="CBM1" evidence="11">
    <location>
        <begin position="19"/>
        <end position="55"/>
    </location>
</feature>
<dbReference type="GO" id="GO:0030245">
    <property type="term" value="P:cellulose catabolic process"/>
    <property type="evidence" value="ECO:0007669"/>
    <property type="project" value="UniProtKB-KW"/>
</dbReference>
<keyword evidence="4" id="KW-0136">Cellulose degradation</keyword>
<dbReference type="Gene3D" id="2.60.40.10">
    <property type="entry name" value="Immunoglobulins"/>
    <property type="match status" value="1"/>
</dbReference>
<evidence type="ECO:0000256" key="9">
    <source>
        <dbReference type="SAM" id="MobiDB-lite"/>
    </source>
</evidence>
<keyword evidence="3" id="KW-0378">Hydrolase</keyword>
<dbReference type="Pfam" id="PF00150">
    <property type="entry name" value="Cellulase"/>
    <property type="match status" value="1"/>
</dbReference>
<dbReference type="GO" id="GO:0071555">
    <property type="term" value="P:cell wall organization"/>
    <property type="evidence" value="ECO:0007669"/>
    <property type="project" value="UniProtKB-KW"/>
</dbReference>
<protein>
    <recommendedName>
        <fullName evidence="11">CBM1 domain-containing protein</fullName>
    </recommendedName>
</protein>
<dbReference type="SMART" id="SM00236">
    <property type="entry name" value="fCBD"/>
    <property type="match status" value="1"/>
</dbReference>
<feature type="region of interest" description="Disordered" evidence="9">
    <location>
        <begin position="65"/>
        <end position="101"/>
    </location>
</feature>
<dbReference type="Pfam" id="PF03442">
    <property type="entry name" value="CBM_X2"/>
    <property type="match status" value="1"/>
</dbReference>
<dbReference type="OrthoDB" id="412536at2759"/>
<keyword evidence="13" id="KW-1185">Reference proteome</keyword>
<keyword evidence="5" id="KW-0119">Carbohydrate metabolism</keyword>
<keyword evidence="2 10" id="KW-0732">Signal</keyword>
<dbReference type="Pfam" id="PF00734">
    <property type="entry name" value="CBM_1"/>
    <property type="match status" value="1"/>
</dbReference>
<dbReference type="Gene3D" id="3.20.20.80">
    <property type="entry name" value="Glycosidases"/>
    <property type="match status" value="1"/>
</dbReference>
<proteinExistence type="inferred from homology"/>
<evidence type="ECO:0000256" key="3">
    <source>
        <dbReference type="ARBA" id="ARBA00022801"/>
    </source>
</evidence>
<feature type="signal peptide" evidence="10">
    <location>
        <begin position="1"/>
        <end position="19"/>
    </location>
</feature>
<dbReference type="PANTHER" id="PTHR31297:SF41">
    <property type="entry name" value="ENDOGLUCANASE, PUTATIVE (AFU_ORTHOLOGUE AFUA_5G01830)-RELATED"/>
    <property type="match status" value="1"/>
</dbReference>
<dbReference type="InterPro" id="IPR035971">
    <property type="entry name" value="CBD_sf"/>
</dbReference>
<evidence type="ECO:0000313" key="12">
    <source>
        <dbReference type="EMBL" id="KAB8296427.1"/>
    </source>
</evidence>
<evidence type="ECO:0000256" key="5">
    <source>
        <dbReference type="ARBA" id="ARBA00023277"/>
    </source>
</evidence>
<comment type="similarity">
    <text evidence="1">Belongs to the glycosyl hydrolase 5 (cellulase A) family.</text>
</comment>
<evidence type="ECO:0000256" key="1">
    <source>
        <dbReference type="ARBA" id="ARBA00005641"/>
    </source>
</evidence>
<dbReference type="SUPFAM" id="SSF51445">
    <property type="entry name" value="(Trans)glycosidases"/>
    <property type="match status" value="1"/>
</dbReference>
<organism evidence="12 13">
    <name type="scientific">Monilinia laxa</name>
    <name type="common">Brown rot fungus</name>
    <name type="synonym">Sclerotinia laxa</name>
    <dbReference type="NCBI Taxonomy" id="61186"/>
    <lineage>
        <taxon>Eukaryota</taxon>
        <taxon>Fungi</taxon>
        <taxon>Dikarya</taxon>
        <taxon>Ascomycota</taxon>
        <taxon>Pezizomycotina</taxon>
        <taxon>Leotiomycetes</taxon>
        <taxon>Helotiales</taxon>
        <taxon>Sclerotiniaceae</taxon>
        <taxon>Monilinia</taxon>
    </lineage>
</organism>
<dbReference type="InterPro" id="IPR013783">
    <property type="entry name" value="Ig-like_fold"/>
</dbReference>
<evidence type="ECO:0000256" key="8">
    <source>
        <dbReference type="ARBA" id="ARBA00023326"/>
    </source>
</evidence>
<dbReference type="Proteomes" id="UP000326757">
    <property type="component" value="Unassembled WGS sequence"/>
</dbReference>
<keyword evidence="6" id="KW-0326">Glycosidase</keyword>
<dbReference type="InterPro" id="IPR001547">
    <property type="entry name" value="Glyco_hydro_5"/>
</dbReference>
<evidence type="ECO:0000256" key="4">
    <source>
        <dbReference type="ARBA" id="ARBA00023001"/>
    </source>
</evidence>
<evidence type="ECO:0000256" key="10">
    <source>
        <dbReference type="SAM" id="SignalP"/>
    </source>
</evidence>
<feature type="chain" id="PRO_5024967266" description="CBM1 domain-containing protein" evidence="10">
    <location>
        <begin position="20"/>
        <end position="658"/>
    </location>
</feature>
<evidence type="ECO:0000256" key="7">
    <source>
        <dbReference type="ARBA" id="ARBA00023316"/>
    </source>
</evidence>
<reference evidence="12 13" key="1">
    <citation type="submission" date="2019-06" db="EMBL/GenBank/DDBJ databases">
        <title>Genome Sequence of the Brown Rot Fungal Pathogen Monilinia laxa.</title>
        <authorList>
            <person name="De Miccolis Angelini R.M."/>
            <person name="Landi L."/>
            <person name="Abate D."/>
            <person name="Pollastro S."/>
            <person name="Romanazzi G."/>
            <person name="Faretra F."/>
        </authorList>
    </citation>
    <scope>NUCLEOTIDE SEQUENCE [LARGE SCALE GENOMIC DNA]</scope>
    <source>
        <strain evidence="12 13">Mlax316</strain>
    </source>
</reference>
<comment type="caution">
    <text evidence="12">The sequence shown here is derived from an EMBL/GenBank/DDBJ whole genome shotgun (WGS) entry which is preliminary data.</text>
</comment>
<dbReference type="UniPathway" id="UPA00164"/>
<evidence type="ECO:0000256" key="6">
    <source>
        <dbReference type="ARBA" id="ARBA00023295"/>
    </source>
</evidence>
<accession>A0A5N6K2N3</accession>
<dbReference type="GO" id="GO:0009986">
    <property type="term" value="C:cell surface"/>
    <property type="evidence" value="ECO:0007669"/>
    <property type="project" value="TreeGrafter"/>
</dbReference>
<dbReference type="InterPro" id="IPR005102">
    <property type="entry name" value="Carbo-bd_X2"/>
</dbReference>
<dbReference type="GO" id="GO:0005576">
    <property type="term" value="C:extracellular region"/>
    <property type="evidence" value="ECO:0007669"/>
    <property type="project" value="InterPro"/>
</dbReference>
<gene>
    <name evidence="12" type="ORF">EYC80_009171</name>
</gene>
<dbReference type="InterPro" id="IPR050386">
    <property type="entry name" value="Glycosyl_hydrolase_5"/>
</dbReference>
<keyword evidence="8" id="KW-0624">Polysaccharide degradation</keyword>
<dbReference type="InterPro" id="IPR014756">
    <property type="entry name" value="Ig_E-set"/>
</dbReference>
<sequence length="658" mass="70505">MKTATFLSALSLSVELVYSQAAGYTQCGGTSWTGPTTCTTGYVCQYQNAFYSQCIPGTGTATTSVPSTLTTSTKSSTTSTSNPTTSTSSNPNTSTISSSKTSSTATSTVQSSCTAAFTPVTASAAFAALNPGWNLGNTLDAVPDEGSWNNPAVSAGTFSTVKAEGFNSVRIPVTWAYHFATSSPSWTVNSTWMDRVETVVDQALAAGLYVVLNVHHDSWIWADVSASGANLTMIEEKFSALWYQIGTRMKCKSSKLIFEPINEPPGTTQAHANELNKLNNLFLAAINQAGGNNPQRVVTLSGLQMNSALTEQWLTKPTNYTSQPWGLQFHYYSPYMFLFNAWGGTIWGSDADKAAVTQDFQQFAGNFTGIPTLIGEWQASPQWTEPAARWKYTDYFVKTAKSFGFAHILWDNGLDFLNRPTNTWTDPVSMSILFNAVKGVSNSLADTTTDPLATSQNTSAYLFHKVGDPVVAQSLPYILNGNTLSSIKTSTGTTLAATSYSMSSAGVLTFTQAYLSTLYSSTTAAGIKANLTLTFSAGAPSQLQIVQWANPTVPKTSFSKQSTDLTIPINYAGLQQVATIKALNADGTYMISGDAWTQYLGPLQQARWTYGAWTSNSSGLTISADGLSIISGTGQTDTLTLEFFPRIQGQNSVNITFT</sequence>
<dbReference type="GO" id="GO:0030248">
    <property type="term" value="F:cellulose binding"/>
    <property type="evidence" value="ECO:0007669"/>
    <property type="project" value="InterPro"/>
</dbReference>
<dbReference type="InterPro" id="IPR017853">
    <property type="entry name" value="GH"/>
</dbReference>
<dbReference type="GO" id="GO:0008422">
    <property type="term" value="F:beta-glucosidase activity"/>
    <property type="evidence" value="ECO:0007669"/>
    <property type="project" value="TreeGrafter"/>
</dbReference>
<dbReference type="AlphaFoldDB" id="A0A5N6K2N3"/>
<name>A0A5N6K2N3_MONLA</name>
<dbReference type="PANTHER" id="PTHR31297">
    <property type="entry name" value="GLUCAN ENDO-1,6-BETA-GLUCOSIDASE B"/>
    <property type="match status" value="1"/>
</dbReference>
<evidence type="ECO:0000259" key="11">
    <source>
        <dbReference type="PROSITE" id="PS51164"/>
    </source>
</evidence>
<dbReference type="PROSITE" id="PS00562">
    <property type="entry name" value="CBM1_1"/>
    <property type="match status" value="1"/>
</dbReference>
<dbReference type="InterPro" id="IPR000254">
    <property type="entry name" value="CBD"/>
</dbReference>